<dbReference type="SMART" id="SM00387">
    <property type="entry name" value="HATPase_c"/>
    <property type="match status" value="1"/>
</dbReference>
<comment type="catalytic activity">
    <reaction evidence="1">
        <text>ATP + protein L-histidine = ADP + protein N-phospho-L-histidine.</text>
        <dbReference type="EC" id="2.7.13.3"/>
    </reaction>
</comment>
<evidence type="ECO:0000259" key="5">
    <source>
        <dbReference type="PROSITE" id="PS50109"/>
    </source>
</evidence>
<name>A0A7W9ZGY9_NOVIT</name>
<feature type="transmembrane region" description="Helical" evidence="4">
    <location>
        <begin position="130"/>
        <end position="148"/>
    </location>
</feature>
<evidence type="ECO:0000256" key="1">
    <source>
        <dbReference type="ARBA" id="ARBA00000085"/>
    </source>
</evidence>
<dbReference type="CDD" id="cd00075">
    <property type="entry name" value="HATPase"/>
    <property type="match status" value="1"/>
</dbReference>
<dbReference type="RefSeq" id="WP_184264076.1">
    <property type="nucleotide sequence ID" value="NZ_JACIIX010000010.1"/>
</dbReference>
<feature type="transmembrane region" description="Helical" evidence="4">
    <location>
        <begin position="196"/>
        <end position="217"/>
    </location>
</feature>
<reference evidence="6 7" key="1">
    <citation type="submission" date="2020-08" db="EMBL/GenBank/DDBJ databases">
        <title>Genomic Encyclopedia of Type Strains, Phase IV (KMG-IV): sequencing the most valuable type-strain genomes for metagenomic binning, comparative biology and taxonomic classification.</title>
        <authorList>
            <person name="Goeker M."/>
        </authorList>
    </citation>
    <scope>NUCLEOTIDE SEQUENCE [LARGE SCALE GENOMIC DNA]</scope>
    <source>
        <strain evidence="6 7">DSM 11590</strain>
    </source>
</reference>
<dbReference type="Pfam" id="PF02518">
    <property type="entry name" value="HATPase_c"/>
    <property type="match status" value="1"/>
</dbReference>
<dbReference type="PROSITE" id="PS50109">
    <property type="entry name" value="HIS_KIN"/>
    <property type="match status" value="1"/>
</dbReference>
<keyword evidence="7" id="KW-1185">Reference proteome</keyword>
<dbReference type="Gene3D" id="3.30.450.20">
    <property type="entry name" value="PAS domain"/>
    <property type="match status" value="1"/>
</dbReference>
<feature type="transmembrane region" description="Helical" evidence="4">
    <location>
        <begin position="91"/>
        <end position="110"/>
    </location>
</feature>
<dbReference type="EMBL" id="JACIIX010000010">
    <property type="protein sequence ID" value="MBB6211255.1"/>
    <property type="molecule type" value="Genomic_DNA"/>
</dbReference>
<evidence type="ECO:0000313" key="6">
    <source>
        <dbReference type="EMBL" id="MBB6211255.1"/>
    </source>
</evidence>
<keyword evidence="6" id="KW-0418">Kinase</keyword>
<keyword evidence="4" id="KW-0812">Transmembrane</keyword>
<dbReference type="InterPro" id="IPR036890">
    <property type="entry name" value="HATPase_C_sf"/>
</dbReference>
<dbReference type="AlphaFoldDB" id="A0A7W9ZGY9"/>
<dbReference type="PANTHER" id="PTHR43065">
    <property type="entry name" value="SENSOR HISTIDINE KINASE"/>
    <property type="match status" value="1"/>
</dbReference>
<evidence type="ECO:0000256" key="3">
    <source>
        <dbReference type="SAM" id="Coils"/>
    </source>
</evidence>
<accession>A0A7W9ZGY9</accession>
<feature type="transmembrane region" description="Helical" evidence="4">
    <location>
        <begin position="6"/>
        <end position="24"/>
    </location>
</feature>
<feature type="domain" description="Histidine kinase" evidence="5">
    <location>
        <begin position="394"/>
        <end position="603"/>
    </location>
</feature>
<dbReference type="InterPro" id="IPR003594">
    <property type="entry name" value="HATPase_dom"/>
</dbReference>
<sequence length="728" mass="78222">MTVTGYYALALLSAALGLVVLLHMARSRVTLAPLFALGAVETILIWQFLKIGWWSELGASKFNAPLVALVPPLVVAAGLIYALDGTKAARAYILTLIAAAAASIAHSEFVRELGHYIPLPSYFLFSLQQQVSLAFAIVLASVVVAVFYEALRRYLMVPLAIGFGIGCGIATFLVSYSLLSYGLEMGGRNIHLEAPHYALVAVPAMLVGVAYAALAAYRNMLLPARPVAEVFSLWHAIEQEIHTVRQDFLEAHATIANLQALNERLEMERQLRDYQMQHSPLVIAELDAAGTVMRHNPAAAQLLADGGAMTHAPLERWLPGIGMVLRSGSGASQILEVVLKGSPRFIQVTAMPIRLQQKLRGFSVIAEDVTSREQAKFRQRVAERVKGIQMTSKVISHDFSNLMLAIEGNLSHIRHALPPPLREELESSLLAILQAAARGREMLHQLGTRQPFQMPELRTEEAWPLVAEAVRLQMAAATAGGITLQPDIIPGGVAEIDPTQILRVLVNLIGNAIRATPPGGSITVSLRTEERGLVVKVADSGHGMTSEQLASAFEPGFSTKAAGQGGLGLAISYLIVDAHGGQLTLESEPNRGTTATVWLPLADATRTTLKDLPVLVAITDDATRDDVVQVLLTVTDDLTEVTDPLELLAILEEDPQAWRLVVIGSDFTLPESAETALAQACRIRVLTHGAGGKTGAEDVFVSSYTPACTAEEVEWVASLIRTGGGARV</sequence>
<evidence type="ECO:0000313" key="7">
    <source>
        <dbReference type="Proteomes" id="UP000544872"/>
    </source>
</evidence>
<dbReference type="InterPro" id="IPR013656">
    <property type="entry name" value="PAS_4"/>
</dbReference>
<keyword evidence="4" id="KW-0472">Membrane</keyword>
<comment type="caution">
    <text evidence="6">The sequence shown here is derived from an EMBL/GenBank/DDBJ whole genome shotgun (WGS) entry which is preliminary data.</text>
</comment>
<dbReference type="InterPro" id="IPR035965">
    <property type="entry name" value="PAS-like_dom_sf"/>
</dbReference>
<organism evidence="6 7">
    <name type="scientific">Novispirillum itersonii</name>
    <name type="common">Aquaspirillum itersonii</name>
    <dbReference type="NCBI Taxonomy" id="189"/>
    <lineage>
        <taxon>Bacteria</taxon>
        <taxon>Pseudomonadati</taxon>
        <taxon>Pseudomonadota</taxon>
        <taxon>Alphaproteobacteria</taxon>
        <taxon>Rhodospirillales</taxon>
        <taxon>Novispirillaceae</taxon>
        <taxon>Novispirillum</taxon>
    </lineage>
</organism>
<dbReference type="SUPFAM" id="SSF55785">
    <property type="entry name" value="PYP-like sensor domain (PAS domain)"/>
    <property type="match status" value="1"/>
</dbReference>
<feature type="transmembrane region" description="Helical" evidence="4">
    <location>
        <begin position="31"/>
        <end position="49"/>
    </location>
</feature>
<dbReference type="PRINTS" id="PR00344">
    <property type="entry name" value="BCTRLSENSOR"/>
</dbReference>
<dbReference type="Proteomes" id="UP000544872">
    <property type="component" value="Unassembled WGS sequence"/>
</dbReference>
<dbReference type="EC" id="2.7.13.3" evidence="2"/>
<keyword evidence="3" id="KW-0175">Coiled coil</keyword>
<feature type="transmembrane region" description="Helical" evidence="4">
    <location>
        <begin position="64"/>
        <end position="84"/>
    </location>
</feature>
<evidence type="ECO:0000256" key="4">
    <source>
        <dbReference type="SAM" id="Phobius"/>
    </source>
</evidence>
<evidence type="ECO:0000256" key="2">
    <source>
        <dbReference type="ARBA" id="ARBA00012438"/>
    </source>
</evidence>
<dbReference type="InterPro" id="IPR004358">
    <property type="entry name" value="Sig_transdc_His_kin-like_C"/>
</dbReference>
<gene>
    <name evidence="6" type="ORF">FHS48_002692</name>
</gene>
<dbReference type="InterPro" id="IPR005467">
    <property type="entry name" value="His_kinase_dom"/>
</dbReference>
<keyword evidence="4" id="KW-1133">Transmembrane helix</keyword>
<keyword evidence="6" id="KW-0808">Transferase</keyword>
<protein>
    <recommendedName>
        <fullName evidence="2">histidine kinase</fullName>
        <ecNumber evidence="2">2.7.13.3</ecNumber>
    </recommendedName>
</protein>
<dbReference type="SUPFAM" id="SSF55874">
    <property type="entry name" value="ATPase domain of HSP90 chaperone/DNA topoisomerase II/histidine kinase"/>
    <property type="match status" value="1"/>
</dbReference>
<feature type="transmembrane region" description="Helical" evidence="4">
    <location>
        <begin position="155"/>
        <end position="176"/>
    </location>
</feature>
<feature type="coiled-coil region" evidence="3">
    <location>
        <begin position="248"/>
        <end position="277"/>
    </location>
</feature>
<dbReference type="PANTHER" id="PTHR43065:SF42">
    <property type="entry name" value="TWO-COMPONENT SENSOR PPRA"/>
    <property type="match status" value="1"/>
</dbReference>
<dbReference type="GO" id="GO:0004673">
    <property type="term" value="F:protein histidine kinase activity"/>
    <property type="evidence" value="ECO:0007669"/>
    <property type="project" value="UniProtKB-EC"/>
</dbReference>
<proteinExistence type="predicted"/>
<dbReference type="Gene3D" id="3.30.565.10">
    <property type="entry name" value="Histidine kinase-like ATPase, C-terminal domain"/>
    <property type="match status" value="1"/>
</dbReference>
<dbReference type="Pfam" id="PF08448">
    <property type="entry name" value="PAS_4"/>
    <property type="match status" value="1"/>
</dbReference>